<dbReference type="EMBL" id="JBHUFA010000009">
    <property type="protein sequence ID" value="MFD1696786.1"/>
    <property type="molecule type" value="Genomic_DNA"/>
</dbReference>
<accession>A0ABW4K1A4</accession>
<evidence type="ECO:0000313" key="2">
    <source>
        <dbReference type="Proteomes" id="UP001597327"/>
    </source>
</evidence>
<proteinExistence type="predicted"/>
<organism evidence="1 2">
    <name type="scientific">Roseibium aestuarii</name>
    <dbReference type="NCBI Taxonomy" id="2600299"/>
    <lineage>
        <taxon>Bacteria</taxon>
        <taxon>Pseudomonadati</taxon>
        <taxon>Pseudomonadota</taxon>
        <taxon>Alphaproteobacteria</taxon>
        <taxon>Hyphomicrobiales</taxon>
        <taxon>Stappiaceae</taxon>
        <taxon>Roseibium</taxon>
    </lineage>
</organism>
<protein>
    <submittedName>
        <fullName evidence="1">Abi family protein</fullName>
    </submittedName>
</protein>
<comment type="caution">
    <text evidence="1">The sequence shown here is derived from an EMBL/GenBank/DDBJ whole genome shotgun (WGS) entry which is preliminary data.</text>
</comment>
<name>A0ABW4K1A4_9HYPH</name>
<evidence type="ECO:0000313" key="1">
    <source>
        <dbReference type="EMBL" id="MFD1696786.1"/>
    </source>
</evidence>
<dbReference type="RefSeq" id="WP_149894331.1">
    <property type="nucleotide sequence ID" value="NZ_JBHUFA010000009.1"/>
</dbReference>
<gene>
    <name evidence="1" type="ORF">ACFSC7_14805</name>
</gene>
<reference evidence="2" key="1">
    <citation type="journal article" date="2019" name="Int. J. Syst. Evol. Microbiol.">
        <title>The Global Catalogue of Microorganisms (GCM) 10K type strain sequencing project: providing services to taxonomists for standard genome sequencing and annotation.</title>
        <authorList>
            <consortium name="The Broad Institute Genomics Platform"/>
            <consortium name="The Broad Institute Genome Sequencing Center for Infectious Disease"/>
            <person name="Wu L."/>
            <person name="Ma J."/>
        </authorList>
    </citation>
    <scope>NUCLEOTIDE SEQUENCE [LARGE SCALE GENOMIC DNA]</scope>
    <source>
        <strain evidence="2">JCM 3369</strain>
    </source>
</reference>
<sequence length="214" mass="24437">MTLEAALSTERLTKYRHWALQNNDDALALYALNVALSEAFYTSLHILEITLRNAIHDGLRARHGAGWFRNPAVITDRYQQQKVQEAFAKFQGQQPTDGQIVAELTFGFWTALFGRRNNHLWGQDLRGLFNAGKPLKRKQIASRLDDIRGIRNRIAHHEPIIQLDLEQTYLETCEITGWLSPAALAWCHTHCRFRSVHPGQPIIIGNLKNPVLPL</sequence>
<dbReference type="Proteomes" id="UP001597327">
    <property type="component" value="Unassembled WGS sequence"/>
</dbReference>
<keyword evidence="2" id="KW-1185">Reference proteome</keyword>